<evidence type="ECO:0000256" key="1">
    <source>
        <dbReference type="ARBA" id="ARBA00004370"/>
    </source>
</evidence>
<dbReference type="AlphaFoldDB" id="A0A0D6B0B0"/>
<feature type="domain" description="Outer membrane protein beta-barrel" evidence="6">
    <location>
        <begin position="39"/>
        <end position="196"/>
    </location>
</feature>
<evidence type="ECO:0000259" key="6">
    <source>
        <dbReference type="Pfam" id="PF13505"/>
    </source>
</evidence>
<keyword evidence="3" id="KW-0472">Membrane</keyword>
<dbReference type="eggNOG" id="COG3637">
    <property type="taxonomic scope" value="Bacteria"/>
</dbReference>
<accession>A0A0D6B0B0</accession>
<evidence type="ECO:0000313" key="8">
    <source>
        <dbReference type="Proteomes" id="UP000064912"/>
    </source>
</evidence>
<evidence type="ECO:0000256" key="5">
    <source>
        <dbReference type="SAM" id="SignalP"/>
    </source>
</evidence>
<dbReference type="SUPFAM" id="SSF56925">
    <property type="entry name" value="OMPA-like"/>
    <property type="match status" value="1"/>
</dbReference>
<dbReference type="EMBL" id="AP014800">
    <property type="protein sequence ID" value="BAQ68603.1"/>
    <property type="molecule type" value="Genomic_DNA"/>
</dbReference>
<feature type="signal peptide" evidence="5">
    <location>
        <begin position="1"/>
        <end position="24"/>
    </location>
</feature>
<dbReference type="PANTHER" id="PTHR34001:SF3">
    <property type="entry name" value="BLL7405 PROTEIN"/>
    <property type="match status" value="1"/>
</dbReference>
<name>A0A0D6B0B0_RHOSU</name>
<dbReference type="Gene3D" id="2.40.160.20">
    <property type="match status" value="1"/>
</dbReference>
<evidence type="ECO:0000256" key="4">
    <source>
        <dbReference type="ARBA" id="ARBA00038306"/>
    </source>
</evidence>
<dbReference type="KEGG" id="rsu:NHU_01445"/>
<evidence type="ECO:0000256" key="3">
    <source>
        <dbReference type="ARBA" id="ARBA00023136"/>
    </source>
</evidence>
<sequence length="196" mass="20354">MTSYFAPAAIALGLTAAAAAPAMAGSYSPAPAEPVIVPAVPAAAPDGDWGGAYLGLSYGYIDVSTDSGAPDDDSDALGIHAGYRWDFGKTVAGLEVEYGEPDLDFGSAEVDNVWRIKGQYGYDFGRTLAYATAGIAPTDTSLGDETGYLVGVGVDYQMTQNWVMGAEVLYHDFDEFGSSGVGADATTAAVRLSYRF</sequence>
<dbReference type="Proteomes" id="UP000064912">
    <property type="component" value="Chromosome"/>
</dbReference>
<protein>
    <submittedName>
        <fullName evidence="7">Putative outer membrane protein</fullName>
    </submittedName>
</protein>
<comment type="similarity">
    <text evidence="4">Belongs to the Omp25/RopB family.</text>
</comment>
<dbReference type="InterPro" id="IPR011250">
    <property type="entry name" value="OMP/PagP_B-barrel"/>
</dbReference>
<dbReference type="PATRIC" id="fig|35806.4.peg.1490"/>
<keyword evidence="2 5" id="KW-0732">Signal</keyword>
<evidence type="ECO:0000256" key="2">
    <source>
        <dbReference type="ARBA" id="ARBA00022729"/>
    </source>
</evidence>
<feature type="chain" id="PRO_5002300933" evidence="5">
    <location>
        <begin position="25"/>
        <end position="196"/>
    </location>
</feature>
<organism evidence="7 8">
    <name type="scientific">Rhodovulum sulfidophilum</name>
    <name type="common">Rhodobacter sulfidophilus</name>
    <dbReference type="NCBI Taxonomy" id="35806"/>
    <lineage>
        <taxon>Bacteria</taxon>
        <taxon>Pseudomonadati</taxon>
        <taxon>Pseudomonadota</taxon>
        <taxon>Alphaproteobacteria</taxon>
        <taxon>Rhodobacterales</taxon>
        <taxon>Paracoccaceae</taxon>
        <taxon>Rhodovulum</taxon>
    </lineage>
</organism>
<gene>
    <name evidence="7" type="ORF">NHU_01445</name>
</gene>
<dbReference type="InterPro" id="IPR027385">
    <property type="entry name" value="Beta-barrel_OMP"/>
</dbReference>
<proteinExistence type="inferred from homology"/>
<dbReference type="RefSeq" id="WP_060834378.1">
    <property type="nucleotide sequence ID" value="NZ_JAESJE010000058.1"/>
</dbReference>
<dbReference type="InterPro" id="IPR051692">
    <property type="entry name" value="OMP-like"/>
</dbReference>
<reference evidence="7 8" key="1">
    <citation type="submission" date="2015-02" db="EMBL/GenBank/DDBJ databases">
        <title>Genome sequene of Rhodovulum sulfidophilum DSM 2351.</title>
        <authorList>
            <person name="Nagao N."/>
        </authorList>
    </citation>
    <scope>NUCLEOTIDE SEQUENCE [LARGE SCALE GENOMIC DNA]</scope>
    <source>
        <strain evidence="7 8">DSM 2351</strain>
    </source>
</reference>
<dbReference type="GO" id="GO:0016020">
    <property type="term" value="C:membrane"/>
    <property type="evidence" value="ECO:0007669"/>
    <property type="project" value="UniProtKB-SubCell"/>
</dbReference>
<evidence type="ECO:0000313" key="7">
    <source>
        <dbReference type="EMBL" id="BAQ68603.1"/>
    </source>
</evidence>
<dbReference type="PANTHER" id="PTHR34001">
    <property type="entry name" value="BLL7405 PROTEIN"/>
    <property type="match status" value="1"/>
</dbReference>
<dbReference type="Pfam" id="PF13505">
    <property type="entry name" value="OMP_b-brl"/>
    <property type="match status" value="1"/>
</dbReference>
<comment type="subcellular location">
    <subcellularLocation>
        <location evidence="1">Membrane</location>
    </subcellularLocation>
</comment>